<dbReference type="EMBL" id="CP029803">
    <property type="protein sequence ID" value="AWT59435.1"/>
    <property type="molecule type" value="Genomic_DNA"/>
</dbReference>
<evidence type="ECO:0008006" key="3">
    <source>
        <dbReference type="Google" id="ProtNLM"/>
    </source>
</evidence>
<dbReference type="Proteomes" id="UP000247465">
    <property type="component" value="Chromosome"/>
</dbReference>
<dbReference type="Pfam" id="PF14486">
    <property type="entry name" value="DUF4432"/>
    <property type="match status" value="1"/>
</dbReference>
<dbReference type="AlphaFoldDB" id="A0A2Z4ADH9"/>
<protein>
    <recommendedName>
        <fullName evidence="3">DUF4432 domain-containing protein</fullName>
    </recommendedName>
</protein>
<organism evidence="1 2">
    <name type="scientific">Candidatus Moanibacter tarae</name>
    <dbReference type="NCBI Taxonomy" id="2200854"/>
    <lineage>
        <taxon>Bacteria</taxon>
        <taxon>Pseudomonadati</taxon>
        <taxon>Verrucomicrobiota</taxon>
        <taxon>Opitutia</taxon>
        <taxon>Puniceicoccales</taxon>
        <taxon>Puniceicoccales incertae sedis</taxon>
        <taxon>Candidatus Moanibacter</taxon>
    </lineage>
</organism>
<name>A0A2Z4ADH9_9BACT</name>
<dbReference type="GO" id="GO:0030246">
    <property type="term" value="F:carbohydrate binding"/>
    <property type="evidence" value="ECO:0007669"/>
    <property type="project" value="InterPro"/>
</dbReference>
<proteinExistence type="predicted"/>
<evidence type="ECO:0000313" key="1">
    <source>
        <dbReference type="EMBL" id="AWT59435.1"/>
    </source>
</evidence>
<dbReference type="Gene3D" id="2.70.98.10">
    <property type="match status" value="1"/>
</dbReference>
<evidence type="ECO:0000313" key="2">
    <source>
        <dbReference type="Proteomes" id="UP000247465"/>
    </source>
</evidence>
<gene>
    <name evidence="1" type="ORF">DF168_00624</name>
</gene>
<sequence length="356" mass="40104">MPLLFGRTYTKRELLDKIGDISQVAQARRAELVEGNERGADLIEMFNASGLCLSLLPGRALDVASAHYKGMSLCFRSNTGDVGPAFYEPQGYGWMRGFFGGMVLTCGMTFTGHPEIDPEEENEELPLHGRLSFLPAKQVVADGNWEGDDYIIRVRGKMREAIPFGTHLELTREISMALGAKSFRIHDRIENCDVNRSPLMYVYHCNPGFPLLDEGTRLAIASEKTIEWVEEREVKADTYTTATAPMEKMHDDVYVHQVKADSEGNANVGLINDKLGLGLRWTFPRDEIPIVTQWQHFHRGTYVTGIEPGNASMLGRASNRRHGTLQYIEPEEVKEFHLEIGVLDGAEEIRNFEREI</sequence>
<reference evidence="1 2" key="1">
    <citation type="submission" date="2018-06" db="EMBL/GenBank/DDBJ databases">
        <title>Draft Genome Sequence of a Novel Marine Bacterium Related to the Verrucomicrobia.</title>
        <authorList>
            <person name="Vosseberg J."/>
            <person name="Martijn J."/>
            <person name="Ettema T.J.G."/>
        </authorList>
    </citation>
    <scope>NUCLEOTIDE SEQUENCE [LARGE SCALE GENOMIC DNA]</scope>
    <source>
        <strain evidence="1">TARA_B100001123</strain>
    </source>
</reference>
<accession>A0A2Z4ADH9</accession>
<dbReference type="InterPro" id="IPR014718">
    <property type="entry name" value="GH-type_carb-bd"/>
</dbReference>
<dbReference type="KEGG" id="mtar:DF168_00624"/>
<dbReference type="CDD" id="cd09023">
    <property type="entry name" value="Aldose_epim_Ec_c4013"/>
    <property type="match status" value="1"/>
</dbReference>
<dbReference type="InterPro" id="IPR027839">
    <property type="entry name" value="DUF4432"/>
</dbReference>